<dbReference type="OrthoDB" id="1655118at2"/>
<protein>
    <submittedName>
        <fullName evidence="2">Uncharacterized protein</fullName>
    </submittedName>
</protein>
<gene>
    <name evidence="2" type="ORF">FC50_GL001182</name>
</gene>
<keyword evidence="1" id="KW-1133">Transmembrane helix</keyword>
<proteinExistence type="predicted"/>
<keyword evidence="1" id="KW-0472">Membrane</keyword>
<dbReference type="InterPro" id="IPR046312">
    <property type="entry name" value="DUF6454"/>
</dbReference>
<dbReference type="PATRIC" id="fig|1423783.4.peg.1224"/>
<keyword evidence="1" id="KW-0812">Transmembrane</keyword>
<feature type="transmembrane region" description="Helical" evidence="1">
    <location>
        <begin position="7"/>
        <end position="26"/>
    </location>
</feature>
<comment type="caution">
    <text evidence="2">The sequence shown here is derived from an EMBL/GenBank/DDBJ whole genome shotgun (WGS) entry which is preliminary data.</text>
</comment>
<accession>A0A0R1TX28</accession>
<dbReference type="RefSeq" id="WP_056956697.1">
    <property type="nucleotide sequence ID" value="NZ_AZFJ01000049.1"/>
</dbReference>
<organism evidence="2 3">
    <name type="scientific">Lacticaseibacillus pantheris DSM 15945 = JCM 12539 = NBRC 106106</name>
    <dbReference type="NCBI Taxonomy" id="1423783"/>
    <lineage>
        <taxon>Bacteria</taxon>
        <taxon>Bacillati</taxon>
        <taxon>Bacillota</taxon>
        <taxon>Bacilli</taxon>
        <taxon>Lactobacillales</taxon>
        <taxon>Lactobacillaceae</taxon>
        <taxon>Lacticaseibacillus</taxon>
    </lineage>
</organism>
<dbReference type="Proteomes" id="UP000051922">
    <property type="component" value="Unassembled WGS sequence"/>
</dbReference>
<evidence type="ECO:0000313" key="3">
    <source>
        <dbReference type="Proteomes" id="UP000051922"/>
    </source>
</evidence>
<name>A0A0R1TX28_9LACO</name>
<dbReference type="EMBL" id="AZFJ01000049">
    <property type="protein sequence ID" value="KRL85791.1"/>
    <property type="molecule type" value="Genomic_DNA"/>
</dbReference>
<sequence length="378" mass="41465">MKNRQNWVIIGVVLALTVILWGGFGWGQPDVRVIHPEPETSRTTTSTGSVYSLATVSRAVDSSPDLKGAVLAGSSPMDGGAVDMAKMPIVPGLRATRTRNAQGTLGMSTMMTPQGVDVAGHYLISSAYDHGEQYNSTLYIQDIRTNKLVKTVVLQGRPHVGGITYDADHQQLFVCGEYQGTAEIIGIKLKRLLAYDDKSARPIKYDSRTSLGTQSRASFITYHSGILFVGFFNPKSSGYMQHYDVNKKGQIVGAGPLQQLQNQVSVVSTALFKQHTLSKVQGAVFYGGYAFLSQSFGPGPSKLYVFKENLLKESFSERDAVLVLKMPSHLEQISTYQGRMYLIFESSAAAYRKTSQDHVDRILSLDLATLVKEVRHAK</sequence>
<dbReference type="Pfam" id="PF20055">
    <property type="entry name" value="DUF6454"/>
    <property type="match status" value="1"/>
</dbReference>
<reference evidence="2 3" key="1">
    <citation type="journal article" date="2015" name="Genome Announc.">
        <title>Expanding the biotechnology potential of lactobacilli through comparative genomics of 213 strains and associated genera.</title>
        <authorList>
            <person name="Sun Z."/>
            <person name="Harris H.M."/>
            <person name="McCann A."/>
            <person name="Guo C."/>
            <person name="Argimon S."/>
            <person name="Zhang W."/>
            <person name="Yang X."/>
            <person name="Jeffery I.B."/>
            <person name="Cooney J.C."/>
            <person name="Kagawa T.F."/>
            <person name="Liu W."/>
            <person name="Song Y."/>
            <person name="Salvetti E."/>
            <person name="Wrobel A."/>
            <person name="Rasinkangas P."/>
            <person name="Parkhill J."/>
            <person name="Rea M.C."/>
            <person name="O'Sullivan O."/>
            <person name="Ritari J."/>
            <person name="Douillard F.P."/>
            <person name="Paul Ross R."/>
            <person name="Yang R."/>
            <person name="Briner A.E."/>
            <person name="Felis G.E."/>
            <person name="de Vos W.M."/>
            <person name="Barrangou R."/>
            <person name="Klaenhammer T.R."/>
            <person name="Caufield P.W."/>
            <person name="Cui Y."/>
            <person name="Zhang H."/>
            <person name="O'Toole P.W."/>
        </authorList>
    </citation>
    <scope>NUCLEOTIDE SEQUENCE [LARGE SCALE GENOMIC DNA]</scope>
    <source>
        <strain evidence="2 3">DSM 15945</strain>
    </source>
</reference>
<evidence type="ECO:0000313" key="2">
    <source>
        <dbReference type="EMBL" id="KRL85791.1"/>
    </source>
</evidence>
<evidence type="ECO:0000256" key="1">
    <source>
        <dbReference type="SAM" id="Phobius"/>
    </source>
</evidence>
<dbReference type="STRING" id="1423783.FC50_GL001182"/>
<dbReference type="SUPFAM" id="SSF75011">
    <property type="entry name" value="3-carboxy-cis,cis-mucoante lactonizing enzyme"/>
    <property type="match status" value="1"/>
</dbReference>
<dbReference type="AlphaFoldDB" id="A0A0R1TX28"/>
<keyword evidence="3" id="KW-1185">Reference proteome</keyword>